<feature type="region of interest" description="Disordered" evidence="1">
    <location>
        <begin position="234"/>
        <end position="280"/>
    </location>
</feature>
<evidence type="ECO:0000313" key="3">
    <source>
        <dbReference type="EMBL" id="QBZ53632.1"/>
    </source>
</evidence>
<dbReference type="AlphaFoldDB" id="A0A4P7MWS1"/>
<keyword evidence="2" id="KW-0732">Signal</keyword>
<evidence type="ECO:0000256" key="1">
    <source>
        <dbReference type="SAM" id="MobiDB-lite"/>
    </source>
</evidence>
<accession>A0A4P7MWS1</accession>
<organism evidence="3 4">
    <name type="scientific">Pyricularia oryzae</name>
    <name type="common">Rice blast fungus</name>
    <name type="synonym">Magnaporthe oryzae</name>
    <dbReference type="NCBI Taxonomy" id="318829"/>
    <lineage>
        <taxon>Eukaryota</taxon>
        <taxon>Fungi</taxon>
        <taxon>Dikarya</taxon>
        <taxon>Ascomycota</taxon>
        <taxon>Pezizomycotina</taxon>
        <taxon>Sordariomycetes</taxon>
        <taxon>Sordariomycetidae</taxon>
        <taxon>Magnaporthales</taxon>
        <taxon>Pyriculariaceae</taxon>
        <taxon>Pyricularia</taxon>
    </lineage>
</organism>
<name>A0A4P7MWS1_PYROR</name>
<dbReference type="Proteomes" id="UP000294847">
    <property type="component" value="Chromosome 1"/>
</dbReference>
<feature type="compositionally biased region" description="Low complexity" evidence="1">
    <location>
        <begin position="75"/>
        <end position="99"/>
    </location>
</feature>
<sequence>MWLAERHRIFSFTMLAKNLALFLVPFISLAVALPTGQMTSPGHFGRRTSSEELETSGSTGVLPAGIDGLQRRGPTTKTTNTTPRVAAAAKPASAAAPPSGNFQGTGNRLGGGAAAGQTQGAKAGGQVSSIPRGPAPPASEQIAIPTPAQMAALAAIQRQEQQTSAGQTAPKSTQPGAKPVGQAGVKPVQAGAKPVQAGAKPVQAGAKPVQAGAKPIGQAGAGLTAQTGVKPVQAGAKPVGQTGVKPMQAGAKPVGQTGAGLTAQSGAGKSAAKAKLPGKN</sequence>
<proteinExistence type="predicted"/>
<gene>
    <name evidence="3" type="ORF">PoMZ_09320</name>
</gene>
<protein>
    <submittedName>
        <fullName evidence="3">Uncharacterized protein</fullName>
    </submittedName>
</protein>
<feature type="region of interest" description="Disordered" evidence="1">
    <location>
        <begin position="37"/>
        <end position="203"/>
    </location>
</feature>
<evidence type="ECO:0000256" key="2">
    <source>
        <dbReference type="SAM" id="SignalP"/>
    </source>
</evidence>
<evidence type="ECO:0000313" key="4">
    <source>
        <dbReference type="Proteomes" id="UP000294847"/>
    </source>
</evidence>
<feature type="compositionally biased region" description="Low complexity" evidence="1">
    <location>
        <begin position="265"/>
        <end position="280"/>
    </location>
</feature>
<dbReference type="EMBL" id="CP034204">
    <property type="protein sequence ID" value="QBZ53632.1"/>
    <property type="molecule type" value="Genomic_DNA"/>
</dbReference>
<feature type="chain" id="PRO_5020337534" evidence="2">
    <location>
        <begin position="33"/>
        <end position="280"/>
    </location>
</feature>
<reference evidence="3 4" key="1">
    <citation type="journal article" date="2019" name="Mol. Biol. Evol.">
        <title>Blast fungal genomes show frequent chromosomal changes, gene gains and losses, and effector gene turnover.</title>
        <authorList>
            <person name="Gomez Luciano L.B."/>
            <person name="Jason Tsai I."/>
            <person name="Chuma I."/>
            <person name="Tosa Y."/>
            <person name="Chen Y.H."/>
            <person name="Li J.Y."/>
            <person name="Li M.Y."/>
            <person name="Jade Lu M.Y."/>
            <person name="Nakayashiki H."/>
            <person name="Li W.H."/>
        </authorList>
    </citation>
    <scope>NUCLEOTIDE SEQUENCE [LARGE SCALE GENOMIC DNA]</scope>
    <source>
        <strain evidence="3">MZ5-1-6</strain>
    </source>
</reference>
<feature type="signal peptide" evidence="2">
    <location>
        <begin position="1"/>
        <end position="32"/>
    </location>
</feature>
<feature type="compositionally biased region" description="Polar residues" evidence="1">
    <location>
        <begin position="158"/>
        <end position="175"/>
    </location>
</feature>
<feature type="compositionally biased region" description="Low complexity" evidence="1">
    <location>
        <begin position="115"/>
        <end position="126"/>
    </location>
</feature>